<gene>
    <name evidence="4" type="ORF">LY08_01730</name>
</gene>
<dbReference type="SUPFAM" id="SSF53474">
    <property type="entry name" value="alpha/beta-Hydrolases"/>
    <property type="match status" value="1"/>
</dbReference>
<dbReference type="AlphaFoldDB" id="A0A327RGA0"/>
<dbReference type="PANTHER" id="PTHR32268">
    <property type="entry name" value="HOMOSERINE O-ACETYLTRANSFERASE"/>
    <property type="match status" value="1"/>
</dbReference>
<evidence type="ECO:0000256" key="1">
    <source>
        <dbReference type="ARBA" id="ARBA00022679"/>
    </source>
</evidence>
<feature type="active site" evidence="2">
    <location>
        <position position="302"/>
    </location>
</feature>
<dbReference type="InterPro" id="IPR029058">
    <property type="entry name" value="AB_hydrolase_fold"/>
</dbReference>
<comment type="caution">
    <text evidence="4">The sequence shown here is derived from an EMBL/GenBank/DDBJ whole genome shotgun (WGS) entry which is preliminary data.</text>
</comment>
<evidence type="ECO:0000259" key="3">
    <source>
        <dbReference type="Pfam" id="PF00561"/>
    </source>
</evidence>
<keyword evidence="1 4" id="KW-0808">Transferase</keyword>
<dbReference type="Gene3D" id="3.40.50.1820">
    <property type="entry name" value="alpha/beta hydrolase"/>
    <property type="match status" value="1"/>
</dbReference>
<dbReference type="GO" id="GO:0004414">
    <property type="term" value="F:homoserine O-acetyltransferase activity"/>
    <property type="evidence" value="ECO:0007669"/>
    <property type="project" value="TreeGrafter"/>
</dbReference>
<feature type="active site" description="Nucleophile" evidence="2">
    <location>
        <position position="127"/>
    </location>
</feature>
<dbReference type="InterPro" id="IPR008220">
    <property type="entry name" value="HAT_MetX-like"/>
</dbReference>
<dbReference type="Pfam" id="PF00561">
    <property type="entry name" value="Abhydrolase_1"/>
    <property type="match status" value="1"/>
</dbReference>
<evidence type="ECO:0000313" key="4">
    <source>
        <dbReference type="EMBL" id="RAJ14554.1"/>
    </source>
</evidence>
<keyword evidence="5" id="KW-1185">Reference proteome</keyword>
<feature type="active site" evidence="2">
    <location>
        <position position="269"/>
    </location>
</feature>
<protein>
    <submittedName>
        <fullName evidence="4">Homoserine O-acetyltransferase</fullName>
    </submittedName>
</protein>
<organism evidence="4 5">
    <name type="scientific">Olleya aquimaris</name>
    <dbReference type="NCBI Taxonomy" id="639310"/>
    <lineage>
        <taxon>Bacteria</taxon>
        <taxon>Pseudomonadati</taxon>
        <taxon>Bacteroidota</taxon>
        <taxon>Flavobacteriia</taxon>
        <taxon>Flavobacteriales</taxon>
        <taxon>Flavobacteriaceae</taxon>
    </lineage>
</organism>
<dbReference type="PANTHER" id="PTHR32268:SF11">
    <property type="entry name" value="HOMOSERINE O-ACETYLTRANSFERASE"/>
    <property type="match status" value="1"/>
</dbReference>
<dbReference type="GO" id="GO:0009092">
    <property type="term" value="P:homoserine metabolic process"/>
    <property type="evidence" value="ECO:0007669"/>
    <property type="project" value="TreeGrafter"/>
</dbReference>
<dbReference type="GO" id="GO:0009086">
    <property type="term" value="P:methionine biosynthetic process"/>
    <property type="evidence" value="ECO:0007669"/>
    <property type="project" value="TreeGrafter"/>
</dbReference>
<proteinExistence type="predicted"/>
<accession>A0A327RGA0</accession>
<sequence length="334" mass="37810">MSSLQYINIFNYNLQNGKTVNIKLSYQVFGKPLYTAPIILVNHALTGNSNVVGKEGWWSDLIGDNKCIDTLQYTILAFNIPGNGYDNNPEHLIKDYKNYTTKDVAKLFALGLNNLKINNLYAIIGGSVGGGIAWEMAALKPKLAQHIIPIATDWKATDWLIANCHIQDAILNNSSKPLEDARMHAMTLYRTPESLSRKFQREQQSDTITKVESWLNYHGNQLSNRFQLSAYKLMNQVLKTIDITRDRGSFKEVASRINSSIHIITINSDLFFKAEENWETYIDLKAVKQNVTIGEIKSIHGHDAFLIEFEQLSRLLTPVFKTDNVSSNVLKKAI</sequence>
<name>A0A327RGA0_9FLAO</name>
<reference evidence="4 5" key="1">
    <citation type="submission" date="2018-06" db="EMBL/GenBank/DDBJ databases">
        <title>Genomic Encyclopedia of Archaeal and Bacterial Type Strains, Phase II (KMG-II): from individual species to whole genera.</title>
        <authorList>
            <person name="Goeker M."/>
        </authorList>
    </citation>
    <scope>NUCLEOTIDE SEQUENCE [LARGE SCALE GENOMIC DNA]</scope>
    <source>
        <strain evidence="4 5">DSM 24464</strain>
    </source>
</reference>
<feature type="domain" description="AB hydrolase-1" evidence="3">
    <location>
        <begin position="37"/>
        <end position="210"/>
    </location>
</feature>
<dbReference type="EMBL" id="QLLO01000005">
    <property type="protein sequence ID" value="RAJ14554.1"/>
    <property type="molecule type" value="Genomic_DNA"/>
</dbReference>
<dbReference type="InterPro" id="IPR000073">
    <property type="entry name" value="AB_hydrolase_1"/>
</dbReference>
<dbReference type="PIRSF" id="PIRSF000443">
    <property type="entry name" value="Homoser_Ac_trans"/>
    <property type="match status" value="1"/>
</dbReference>
<dbReference type="OrthoDB" id="9800754at2"/>
<dbReference type="Proteomes" id="UP000248703">
    <property type="component" value="Unassembled WGS sequence"/>
</dbReference>
<dbReference type="RefSeq" id="WP_111660042.1">
    <property type="nucleotide sequence ID" value="NZ_QLLO01000005.1"/>
</dbReference>
<evidence type="ECO:0000256" key="2">
    <source>
        <dbReference type="PIRSR" id="PIRSR000443-1"/>
    </source>
</evidence>
<evidence type="ECO:0000313" key="5">
    <source>
        <dbReference type="Proteomes" id="UP000248703"/>
    </source>
</evidence>